<dbReference type="InterPro" id="IPR000672">
    <property type="entry name" value="THF_DH/CycHdrlase"/>
</dbReference>
<proteinExistence type="predicted"/>
<evidence type="ECO:0000256" key="4">
    <source>
        <dbReference type="ARBA" id="ARBA00022755"/>
    </source>
</evidence>
<reference evidence="14" key="1">
    <citation type="submission" date="2016-01" db="EMBL/GenBank/DDBJ databases">
        <authorList>
            <person name="Mitreva M."/>
            <person name="Pepin K.H."/>
            <person name="Mihindukulasuriya K.A."/>
            <person name="Fulton R."/>
            <person name="Fronick C."/>
            <person name="O'Laughlin M."/>
            <person name="Miner T."/>
            <person name="Herter B."/>
            <person name="Rosa B.A."/>
            <person name="Cordes M."/>
            <person name="Tomlinson C."/>
            <person name="Wollam A."/>
            <person name="Palsikar V.B."/>
            <person name="Mardis E.R."/>
            <person name="Wilson R.K."/>
        </authorList>
    </citation>
    <scope>NUCLEOTIDE SEQUENCE [LARGE SCALE GENOMIC DNA]</scope>
    <source>
        <strain evidence="14">DNF00729</strain>
    </source>
</reference>
<dbReference type="PANTHER" id="PTHR48099:SF5">
    <property type="entry name" value="C-1-TETRAHYDROFOLATE SYNTHASE, CYTOPLASMIC"/>
    <property type="match status" value="1"/>
</dbReference>
<evidence type="ECO:0000256" key="5">
    <source>
        <dbReference type="ARBA" id="ARBA00022801"/>
    </source>
</evidence>
<evidence type="ECO:0000256" key="8">
    <source>
        <dbReference type="ARBA" id="ARBA00023102"/>
    </source>
</evidence>
<dbReference type="EMBL" id="LSDG01000027">
    <property type="protein sequence ID" value="KXB66636.1"/>
    <property type="molecule type" value="Genomic_DNA"/>
</dbReference>
<dbReference type="InterPro" id="IPR036291">
    <property type="entry name" value="NAD(P)-bd_dom_sf"/>
</dbReference>
<evidence type="ECO:0000256" key="10">
    <source>
        <dbReference type="ARBA" id="ARBA00023268"/>
    </source>
</evidence>
<dbReference type="PRINTS" id="PR00085">
    <property type="entry name" value="THFDHDRGNASE"/>
</dbReference>
<dbReference type="Gene3D" id="3.40.50.720">
    <property type="entry name" value="NAD(P)-binding Rossmann-like Domain"/>
    <property type="match status" value="1"/>
</dbReference>
<dbReference type="SUPFAM" id="SSF51735">
    <property type="entry name" value="NAD(P)-binding Rossmann-fold domains"/>
    <property type="match status" value="1"/>
</dbReference>
<keyword evidence="10" id="KW-0511">Multifunctional enzyme</keyword>
<keyword evidence="7" id="KW-0560">Oxidoreductase</keyword>
<dbReference type="PATRIC" id="fig|755172.3.peg.977"/>
<comment type="pathway">
    <text evidence="1">One-carbon metabolism; tetrahydrofolate interconversion.</text>
</comment>
<dbReference type="SUPFAM" id="SSF53223">
    <property type="entry name" value="Aminoacid dehydrogenase-like, N-terminal domain"/>
    <property type="match status" value="1"/>
</dbReference>
<feature type="domain" description="Tetrahydrofolate dehydrogenase/cyclohydrolase NAD(P)-binding" evidence="12">
    <location>
        <begin position="136"/>
        <end position="272"/>
    </location>
</feature>
<dbReference type="RefSeq" id="WP_068367885.1">
    <property type="nucleotide sequence ID" value="NZ_CAMQER010000054.1"/>
</dbReference>
<keyword evidence="8" id="KW-0368">Histidine biosynthesis</keyword>
<keyword evidence="4" id="KW-0658">Purine biosynthesis</keyword>
<keyword evidence="2" id="KW-0554">One-carbon metabolism</keyword>
<dbReference type="Gene3D" id="3.40.50.10860">
    <property type="entry name" value="Leucine Dehydrogenase, chain A, domain 1"/>
    <property type="match status" value="1"/>
</dbReference>
<dbReference type="GO" id="GO:0009086">
    <property type="term" value="P:methionine biosynthetic process"/>
    <property type="evidence" value="ECO:0007669"/>
    <property type="project" value="UniProtKB-KW"/>
</dbReference>
<keyword evidence="14" id="KW-1185">Reference proteome</keyword>
<dbReference type="GO" id="GO:0035999">
    <property type="term" value="P:tetrahydrofolate interconversion"/>
    <property type="evidence" value="ECO:0007669"/>
    <property type="project" value="TreeGrafter"/>
</dbReference>
<name>A0A134AFZ1_9FIRM</name>
<evidence type="ECO:0000259" key="11">
    <source>
        <dbReference type="Pfam" id="PF00763"/>
    </source>
</evidence>
<dbReference type="Pfam" id="PF02882">
    <property type="entry name" value="THF_DHG_CYH_C"/>
    <property type="match status" value="1"/>
</dbReference>
<gene>
    <name evidence="13" type="ORF">HMPREF1863_01018</name>
</gene>
<dbReference type="InterPro" id="IPR020631">
    <property type="entry name" value="THF_DH/CycHdrlase_NAD-bd_dom"/>
</dbReference>
<protein>
    <submittedName>
        <fullName evidence="13">Tetrahydrofolate dehydrogenase/cyclohydrolase, NAD(P)-binding domain protein</fullName>
    </submittedName>
</protein>
<feature type="domain" description="Tetrahydrofolate dehydrogenase/cyclohydrolase catalytic" evidence="11">
    <location>
        <begin position="7"/>
        <end position="117"/>
    </location>
</feature>
<dbReference type="GO" id="GO:0006164">
    <property type="term" value="P:purine nucleotide biosynthetic process"/>
    <property type="evidence" value="ECO:0007669"/>
    <property type="project" value="UniProtKB-KW"/>
</dbReference>
<accession>A0A134AFZ1</accession>
<evidence type="ECO:0000256" key="6">
    <source>
        <dbReference type="ARBA" id="ARBA00022857"/>
    </source>
</evidence>
<evidence type="ECO:0000256" key="9">
    <source>
        <dbReference type="ARBA" id="ARBA00023167"/>
    </source>
</evidence>
<keyword evidence="5 13" id="KW-0378">Hydrolase</keyword>
<dbReference type="InterPro" id="IPR020630">
    <property type="entry name" value="THF_DH/CycHdrlase_cat_dom"/>
</dbReference>
<evidence type="ECO:0000313" key="14">
    <source>
        <dbReference type="Proteomes" id="UP000070442"/>
    </source>
</evidence>
<dbReference type="GO" id="GO:0000105">
    <property type="term" value="P:L-histidine biosynthetic process"/>
    <property type="evidence" value="ECO:0007669"/>
    <property type="project" value="UniProtKB-KW"/>
</dbReference>
<evidence type="ECO:0000256" key="3">
    <source>
        <dbReference type="ARBA" id="ARBA00022605"/>
    </source>
</evidence>
<keyword evidence="6" id="KW-0521">NADP</keyword>
<dbReference type="GO" id="GO:0005829">
    <property type="term" value="C:cytosol"/>
    <property type="evidence" value="ECO:0007669"/>
    <property type="project" value="TreeGrafter"/>
</dbReference>
<dbReference type="STRING" id="755172.HMPREF1863_01018"/>
<dbReference type="PANTHER" id="PTHR48099">
    <property type="entry name" value="C-1-TETRAHYDROFOLATE SYNTHASE, CYTOPLASMIC-RELATED"/>
    <property type="match status" value="1"/>
</dbReference>
<keyword evidence="3" id="KW-0028">Amino-acid biosynthesis</keyword>
<organism evidence="13 14">
    <name type="scientific">Aedoeadaptatus coxii</name>
    <dbReference type="NCBI Taxonomy" id="755172"/>
    <lineage>
        <taxon>Bacteria</taxon>
        <taxon>Bacillati</taxon>
        <taxon>Bacillota</taxon>
        <taxon>Tissierellia</taxon>
        <taxon>Tissierellales</taxon>
        <taxon>Peptoniphilaceae</taxon>
        <taxon>Aedoeadaptatus</taxon>
    </lineage>
</organism>
<dbReference type="OrthoDB" id="9803580at2"/>
<evidence type="ECO:0000259" key="12">
    <source>
        <dbReference type="Pfam" id="PF02882"/>
    </source>
</evidence>
<keyword evidence="9" id="KW-0486">Methionine biosynthesis</keyword>
<dbReference type="GO" id="GO:0004488">
    <property type="term" value="F:methylenetetrahydrofolate dehydrogenase (NADP+) activity"/>
    <property type="evidence" value="ECO:0007669"/>
    <property type="project" value="InterPro"/>
</dbReference>
<dbReference type="AlphaFoldDB" id="A0A134AFZ1"/>
<dbReference type="Pfam" id="PF00763">
    <property type="entry name" value="THF_DHG_CYH"/>
    <property type="match status" value="1"/>
</dbReference>
<dbReference type="GO" id="GO:0004477">
    <property type="term" value="F:methenyltetrahydrofolate cyclohydrolase activity"/>
    <property type="evidence" value="ECO:0007669"/>
    <property type="project" value="TreeGrafter"/>
</dbReference>
<dbReference type="InterPro" id="IPR046346">
    <property type="entry name" value="Aminoacid_DH-like_N_sf"/>
</dbReference>
<evidence type="ECO:0000256" key="2">
    <source>
        <dbReference type="ARBA" id="ARBA00022563"/>
    </source>
</evidence>
<dbReference type="Proteomes" id="UP000070442">
    <property type="component" value="Unassembled WGS sequence"/>
</dbReference>
<comment type="caution">
    <text evidence="13">The sequence shown here is derived from an EMBL/GenBank/DDBJ whole genome shotgun (WGS) entry which is preliminary data.</text>
</comment>
<evidence type="ECO:0000256" key="7">
    <source>
        <dbReference type="ARBA" id="ARBA00023002"/>
    </source>
</evidence>
<evidence type="ECO:0000313" key="13">
    <source>
        <dbReference type="EMBL" id="KXB66636.1"/>
    </source>
</evidence>
<evidence type="ECO:0000256" key="1">
    <source>
        <dbReference type="ARBA" id="ARBA00004777"/>
    </source>
</evidence>
<sequence length="274" mass="30237">MKYDISPLRDKVKCVLKDKVERARERQMGYKLLILRVGDNKADISYENSIKKSAEGVGIEVEVSTFAELVTESEIIAEIKRGNLDDKIGGILLFHPLPKHLDADSIDSAIDSDKDIDCLSPSNQWKVFTSNGSIYPATAKSALLIAKDMMDLKGKRVLIINRSMVIGKPLAMMMLDENATVTIGHSKTESIPELAKGFDLVVYGTGQCQWVDESFVSKDQCIIDCGIAFTEEGKMVGDVNFDRVVDEVNYVTSVPGGVGSLTNLLLLDNMFQHK</sequence>